<feature type="domain" description="Oxidoreductase molybdopterin-binding" evidence="2">
    <location>
        <begin position="308"/>
        <end position="347"/>
    </location>
</feature>
<evidence type="ECO:0000259" key="2">
    <source>
        <dbReference type="Pfam" id="PF00174"/>
    </source>
</evidence>
<dbReference type="Gene3D" id="3.90.420.10">
    <property type="entry name" value="Oxidoreductase, molybdopterin-binding domain"/>
    <property type="match status" value="1"/>
</dbReference>
<evidence type="ECO:0000313" key="3">
    <source>
        <dbReference type="EMBL" id="KAK0536233.1"/>
    </source>
</evidence>
<dbReference type="Pfam" id="PF00174">
    <property type="entry name" value="Oxidored_molyb"/>
    <property type="match status" value="2"/>
</dbReference>
<protein>
    <recommendedName>
        <fullName evidence="2">Oxidoreductase molybdopterin-binding domain-containing protein</fullName>
    </recommendedName>
</protein>
<evidence type="ECO:0000313" key="4">
    <source>
        <dbReference type="Proteomes" id="UP001176521"/>
    </source>
</evidence>
<dbReference type="AlphaFoldDB" id="A0AAN6GDX9"/>
<feature type="region of interest" description="Disordered" evidence="1">
    <location>
        <begin position="1"/>
        <end position="41"/>
    </location>
</feature>
<dbReference type="InterPro" id="IPR000572">
    <property type="entry name" value="OxRdtase_Mopterin-bd_dom"/>
</dbReference>
<reference evidence="3" key="1">
    <citation type="journal article" date="2023" name="PhytoFront">
        <title>Draft Genome Resources of Seven Strains of Tilletia horrida, Causal Agent of Kernel Smut of Rice.</title>
        <authorList>
            <person name="Khanal S."/>
            <person name="Antony Babu S."/>
            <person name="Zhou X.G."/>
        </authorList>
    </citation>
    <scope>NUCLEOTIDE SEQUENCE</scope>
    <source>
        <strain evidence="3">TX3</strain>
    </source>
</reference>
<name>A0AAN6GDX9_9BASI</name>
<dbReference type="Proteomes" id="UP001176521">
    <property type="component" value="Unassembled WGS sequence"/>
</dbReference>
<dbReference type="Gene3D" id="2.60.40.650">
    <property type="match status" value="1"/>
</dbReference>
<dbReference type="GO" id="GO:0006790">
    <property type="term" value="P:sulfur compound metabolic process"/>
    <property type="evidence" value="ECO:0007669"/>
    <property type="project" value="TreeGrafter"/>
</dbReference>
<dbReference type="GO" id="GO:0008482">
    <property type="term" value="F:sulfite oxidase activity"/>
    <property type="evidence" value="ECO:0007669"/>
    <property type="project" value="TreeGrafter"/>
</dbReference>
<sequence>MPLPASSATLPTLTPAGTPKDSQEDAPPTLDPPDWVPRSLTPFNAEPKITALIESGGFYTPQRLLFHRNRDPLPGRAFPHSIAQAQDESWTIDLDVEDQLREQWGLSSHQAQRVFTLAQFKTDFGPSTIVTATLECAGNRRSEMSQVHKTEGIQWSAGVIANAAFLGLSLRTFLLHSGLPDPYSHLTPPQRAALAPSEASIEKHAPLWARQTHVHFVSAQRSEVLALEAVREVERERGKGEEEKERAQWFASSISLATAMLPAQQCLLSWGLCSNAVDILPHRTLTTQEQGMTQESPRSEGEAGIEVKVEPLEHAHGFPLRAVLPGHAGARWVKWIRAIRIERQMNTSAPMKDDYKMLLPPSSLVGAHITLPIGTPTATAIDPTWLAAFQSAQHRAEVMASLPPLMRLTAGSAVSSPAEGERVVLSGSRGGQIKVKGYAVGQDGAAVQSVLLRLVPDNPALSAPELRALAALDNNKKDWQEASILTRDAAQIAQLAQAGRSAELGAGTSPSPSPSWVWSWTLWQAELDARAALKECEAHIRWALVVKTVTTAGVEQVQTAPWNLRGFCQRSWPVVRGLQIVVEAP</sequence>
<dbReference type="PANTHER" id="PTHR19372">
    <property type="entry name" value="SULFITE REDUCTASE"/>
    <property type="match status" value="1"/>
</dbReference>
<dbReference type="SUPFAM" id="SSF56524">
    <property type="entry name" value="Oxidoreductase molybdopterin-binding domain"/>
    <property type="match status" value="2"/>
</dbReference>
<dbReference type="PANTHER" id="PTHR19372:SF7">
    <property type="entry name" value="SULFITE OXIDASE, MITOCHONDRIAL"/>
    <property type="match status" value="1"/>
</dbReference>
<comment type="caution">
    <text evidence="3">The sequence shown here is derived from an EMBL/GenBank/DDBJ whole genome shotgun (WGS) entry which is preliminary data.</text>
</comment>
<dbReference type="GO" id="GO:0020037">
    <property type="term" value="F:heme binding"/>
    <property type="evidence" value="ECO:0007669"/>
    <property type="project" value="TreeGrafter"/>
</dbReference>
<keyword evidence="4" id="KW-1185">Reference proteome</keyword>
<feature type="domain" description="Oxidoreductase molybdopterin-binding" evidence="2">
    <location>
        <begin position="106"/>
        <end position="218"/>
    </location>
</feature>
<dbReference type="GO" id="GO:0005739">
    <property type="term" value="C:mitochondrion"/>
    <property type="evidence" value="ECO:0007669"/>
    <property type="project" value="TreeGrafter"/>
</dbReference>
<feature type="compositionally biased region" description="Low complexity" evidence="1">
    <location>
        <begin position="8"/>
        <end position="19"/>
    </location>
</feature>
<accession>A0AAN6GDX9</accession>
<dbReference type="GO" id="GO:0043546">
    <property type="term" value="F:molybdopterin cofactor binding"/>
    <property type="evidence" value="ECO:0007669"/>
    <property type="project" value="TreeGrafter"/>
</dbReference>
<dbReference type="EMBL" id="JAPDMQ010000080">
    <property type="protein sequence ID" value="KAK0536233.1"/>
    <property type="molecule type" value="Genomic_DNA"/>
</dbReference>
<organism evidence="3 4">
    <name type="scientific">Tilletia horrida</name>
    <dbReference type="NCBI Taxonomy" id="155126"/>
    <lineage>
        <taxon>Eukaryota</taxon>
        <taxon>Fungi</taxon>
        <taxon>Dikarya</taxon>
        <taxon>Basidiomycota</taxon>
        <taxon>Ustilaginomycotina</taxon>
        <taxon>Exobasidiomycetes</taxon>
        <taxon>Tilletiales</taxon>
        <taxon>Tilletiaceae</taxon>
        <taxon>Tilletia</taxon>
    </lineage>
</organism>
<evidence type="ECO:0000256" key="1">
    <source>
        <dbReference type="SAM" id="MobiDB-lite"/>
    </source>
</evidence>
<dbReference type="InterPro" id="IPR036374">
    <property type="entry name" value="OxRdtase_Mopterin-bd_sf"/>
</dbReference>
<proteinExistence type="predicted"/>
<gene>
    <name evidence="3" type="ORF">OC842_002062</name>
</gene>